<dbReference type="eggNOG" id="COG0300">
    <property type="taxonomic scope" value="Bacteria"/>
</dbReference>
<dbReference type="EMBL" id="CCSB01000003">
    <property type="protein sequence ID" value="CDZ78724.1"/>
    <property type="molecule type" value="Genomic_DNA"/>
</dbReference>
<dbReference type="GO" id="GO:0016491">
    <property type="term" value="F:oxidoreductase activity"/>
    <property type="evidence" value="ECO:0007669"/>
    <property type="project" value="UniProtKB-KW"/>
</dbReference>
<sequence length="263" mass="29367">MTFKDKTVWITGASSGIGESLAYELAKAGARLILSARNEAELQRVKEACLASESHTIVPIDLEKYHLLETTANKVWEEHGPIDVLICNAGVSQRYLVVESKLDLDEKIMDTNFWGTIALTRPILKKMLERQSGHLAVTSSMLGLYGVQTRAAYSASKHALRGYFESLRNELFKTKIKITLIYPGYINTKISKNALVADGRSYGQSDALHIKGIAPQLCAQKIIYAIEHEKPQLIVAGPKERFGLVMARFFPAIFRHFSSRLDI</sequence>
<keyword evidence="5" id="KW-1185">Reference proteome</keyword>
<dbReference type="SUPFAM" id="SSF51735">
    <property type="entry name" value="NAD(P)-binding Rossmann-fold domains"/>
    <property type="match status" value="1"/>
</dbReference>
<dbReference type="STRING" id="1034943.BN59_03036"/>
<evidence type="ECO:0000313" key="5">
    <source>
        <dbReference type="Proteomes" id="UP000044071"/>
    </source>
</evidence>
<reference evidence="4 5" key="1">
    <citation type="submission" date="2014-06" db="EMBL/GenBank/DDBJ databases">
        <authorList>
            <person name="Urmite Genomes Urmite Genomes"/>
        </authorList>
    </citation>
    <scope>NUCLEOTIDE SEQUENCE [LARGE SCALE GENOMIC DNA]</scope>
</reference>
<dbReference type="InterPro" id="IPR020904">
    <property type="entry name" value="Sc_DH/Rdtase_CS"/>
</dbReference>
<name>A0A078L3M6_9GAMM</name>
<dbReference type="Proteomes" id="UP000044071">
    <property type="component" value="Unassembled WGS sequence"/>
</dbReference>
<dbReference type="PROSITE" id="PS00061">
    <property type="entry name" value="ADH_SHORT"/>
    <property type="match status" value="1"/>
</dbReference>
<dbReference type="PANTHER" id="PTHR44196:SF1">
    <property type="entry name" value="DEHYDROGENASE_REDUCTASE SDR FAMILY MEMBER 7B"/>
    <property type="match status" value="1"/>
</dbReference>
<proteinExistence type="inferred from homology"/>
<dbReference type="PRINTS" id="PR00081">
    <property type="entry name" value="GDHRDH"/>
</dbReference>
<evidence type="ECO:0000313" key="4">
    <source>
        <dbReference type="EMBL" id="CDZ78724.1"/>
    </source>
</evidence>
<dbReference type="Gene3D" id="3.40.50.720">
    <property type="entry name" value="NAD(P)-binding Rossmann-like Domain"/>
    <property type="match status" value="1"/>
</dbReference>
<dbReference type="GO" id="GO:0016020">
    <property type="term" value="C:membrane"/>
    <property type="evidence" value="ECO:0007669"/>
    <property type="project" value="TreeGrafter"/>
</dbReference>
<organism evidence="4 5">
    <name type="scientific">Legionella massiliensis</name>
    <dbReference type="NCBI Taxonomy" id="1034943"/>
    <lineage>
        <taxon>Bacteria</taxon>
        <taxon>Pseudomonadati</taxon>
        <taxon>Pseudomonadota</taxon>
        <taxon>Gammaproteobacteria</taxon>
        <taxon>Legionellales</taxon>
        <taxon>Legionellaceae</taxon>
        <taxon>Legionella</taxon>
    </lineage>
</organism>
<dbReference type="PRINTS" id="PR00080">
    <property type="entry name" value="SDRFAMILY"/>
</dbReference>
<keyword evidence="2" id="KW-0560">Oxidoreductase</keyword>
<evidence type="ECO:0000256" key="3">
    <source>
        <dbReference type="RuleBase" id="RU000363"/>
    </source>
</evidence>
<dbReference type="AlphaFoldDB" id="A0A078L3M6"/>
<evidence type="ECO:0000256" key="2">
    <source>
        <dbReference type="ARBA" id="ARBA00023002"/>
    </source>
</evidence>
<dbReference type="PANTHER" id="PTHR44196">
    <property type="entry name" value="DEHYDROGENASE/REDUCTASE SDR FAMILY MEMBER 7B"/>
    <property type="match status" value="1"/>
</dbReference>
<accession>A0A078L3M6</accession>
<dbReference type="NCBIfam" id="NF004825">
    <property type="entry name" value="PRK06181.1"/>
    <property type="match status" value="1"/>
</dbReference>
<gene>
    <name evidence="4" type="primary">sadH</name>
    <name evidence="4" type="ORF">BN59_03036</name>
</gene>
<protein>
    <submittedName>
        <fullName evidence="4">Putative oxidoreductase SadH</fullName>
    </submittedName>
</protein>
<dbReference type="Pfam" id="PF00106">
    <property type="entry name" value="adh_short"/>
    <property type="match status" value="1"/>
</dbReference>
<evidence type="ECO:0000256" key="1">
    <source>
        <dbReference type="ARBA" id="ARBA00006484"/>
    </source>
</evidence>
<dbReference type="InterPro" id="IPR036291">
    <property type="entry name" value="NAD(P)-bd_dom_sf"/>
</dbReference>
<dbReference type="InterPro" id="IPR002347">
    <property type="entry name" value="SDR_fam"/>
</dbReference>
<comment type="similarity">
    <text evidence="1 3">Belongs to the short-chain dehydrogenases/reductases (SDR) family.</text>
</comment>